<dbReference type="Proteomes" id="UP001346149">
    <property type="component" value="Unassembled WGS sequence"/>
</dbReference>
<reference evidence="2 3" key="1">
    <citation type="journal article" date="2023" name="Hortic Res">
        <title>Pangenome of water caltrop reveals structural variations and asymmetric subgenome divergence after allopolyploidization.</title>
        <authorList>
            <person name="Zhang X."/>
            <person name="Chen Y."/>
            <person name="Wang L."/>
            <person name="Yuan Y."/>
            <person name="Fang M."/>
            <person name="Shi L."/>
            <person name="Lu R."/>
            <person name="Comes H.P."/>
            <person name="Ma Y."/>
            <person name="Chen Y."/>
            <person name="Huang G."/>
            <person name="Zhou Y."/>
            <person name="Zheng Z."/>
            <person name="Qiu Y."/>
        </authorList>
    </citation>
    <scope>NUCLEOTIDE SEQUENCE [LARGE SCALE GENOMIC DNA]</scope>
    <source>
        <strain evidence="2">F231</strain>
    </source>
</reference>
<sequence length="129" mass="13610">MHLSSPSSSSLHETRELLATRILDSYEKVLAILSGWYPTGEPSPATGGPAGPSSFRCRSESPPSRGGGGGAGGPIRQGVTESPPQQHNNHQQQLTSQEETLENLVRGLRSHNRGLGLPVPESPTIPSPI</sequence>
<evidence type="ECO:0000313" key="3">
    <source>
        <dbReference type="Proteomes" id="UP001346149"/>
    </source>
</evidence>
<gene>
    <name evidence="2" type="ORF">SAY86_005789</name>
</gene>
<feature type="region of interest" description="Disordered" evidence="1">
    <location>
        <begin position="36"/>
        <end position="129"/>
    </location>
</feature>
<feature type="compositionally biased region" description="Pro residues" evidence="1">
    <location>
        <begin position="120"/>
        <end position="129"/>
    </location>
</feature>
<accession>A0AAN7L1B6</accession>
<comment type="caution">
    <text evidence="2">The sequence shown here is derived from an EMBL/GenBank/DDBJ whole genome shotgun (WGS) entry which is preliminary data.</text>
</comment>
<evidence type="ECO:0000313" key="2">
    <source>
        <dbReference type="EMBL" id="KAK4777101.1"/>
    </source>
</evidence>
<organism evidence="2 3">
    <name type="scientific">Trapa natans</name>
    <name type="common">Water chestnut</name>
    <dbReference type="NCBI Taxonomy" id="22666"/>
    <lineage>
        <taxon>Eukaryota</taxon>
        <taxon>Viridiplantae</taxon>
        <taxon>Streptophyta</taxon>
        <taxon>Embryophyta</taxon>
        <taxon>Tracheophyta</taxon>
        <taxon>Spermatophyta</taxon>
        <taxon>Magnoliopsida</taxon>
        <taxon>eudicotyledons</taxon>
        <taxon>Gunneridae</taxon>
        <taxon>Pentapetalae</taxon>
        <taxon>rosids</taxon>
        <taxon>malvids</taxon>
        <taxon>Myrtales</taxon>
        <taxon>Lythraceae</taxon>
        <taxon>Trapa</taxon>
    </lineage>
</organism>
<feature type="compositionally biased region" description="Low complexity" evidence="1">
    <location>
        <begin position="76"/>
        <end position="98"/>
    </location>
</feature>
<name>A0AAN7L1B6_TRANT</name>
<dbReference type="EMBL" id="JAXQNO010000018">
    <property type="protein sequence ID" value="KAK4777101.1"/>
    <property type="molecule type" value="Genomic_DNA"/>
</dbReference>
<feature type="compositionally biased region" description="Low complexity" evidence="1">
    <location>
        <begin position="38"/>
        <end position="64"/>
    </location>
</feature>
<proteinExistence type="predicted"/>
<evidence type="ECO:0000256" key="1">
    <source>
        <dbReference type="SAM" id="MobiDB-lite"/>
    </source>
</evidence>
<protein>
    <submittedName>
        <fullName evidence="2">Uncharacterized protein</fullName>
    </submittedName>
</protein>
<dbReference type="AlphaFoldDB" id="A0AAN7L1B6"/>
<feature type="compositionally biased region" description="Gly residues" evidence="1">
    <location>
        <begin position="65"/>
        <end position="75"/>
    </location>
</feature>
<keyword evidence="3" id="KW-1185">Reference proteome</keyword>